<name>A0A368T1Q4_9ACTN</name>
<keyword evidence="5 13" id="KW-0540">Nuclease</keyword>
<evidence type="ECO:0000256" key="5">
    <source>
        <dbReference type="ARBA" id="ARBA00022722"/>
    </source>
</evidence>
<dbReference type="Pfam" id="PF01930">
    <property type="entry name" value="Cas_Cas4"/>
    <property type="match status" value="1"/>
</dbReference>
<dbReference type="EC" id="3.1.12.1" evidence="3 13"/>
<reference evidence="15 16" key="1">
    <citation type="submission" date="2018-04" db="EMBL/GenBank/DDBJ databases">
        <title>Novel actinobacteria from marine sediment.</title>
        <authorList>
            <person name="Ng Z.Y."/>
            <person name="Tan G.Y.A."/>
        </authorList>
    </citation>
    <scope>NUCLEOTIDE SEQUENCE [LARGE SCALE GENOMIC DNA]</scope>
    <source>
        <strain evidence="15 16">TPS81</strain>
    </source>
</reference>
<dbReference type="InterPro" id="IPR022765">
    <property type="entry name" value="Dna2/Cas4_DUF83"/>
</dbReference>
<keyword evidence="16" id="KW-1185">Reference proteome</keyword>
<evidence type="ECO:0000256" key="2">
    <source>
        <dbReference type="ARBA" id="ARBA00009189"/>
    </source>
</evidence>
<dbReference type="Proteomes" id="UP000253318">
    <property type="component" value="Unassembled WGS sequence"/>
</dbReference>
<gene>
    <name evidence="15" type="primary">cas4</name>
    <name evidence="15" type="ORF">DEF24_19865</name>
</gene>
<evidence type="ECO:0000256" key="4">
    <source>
        <dbReference type="ARBA" id="ARBA00020049"/>
    </source>
</evidence>
<evidence type="ECO:0000256" key="7">
    <source>
        <dbReference type="ARBA" id="ARBA00022801"/>
    </source>
</evidence>
<comment type="caution">
    <text evidence="15">The sequence shown here is derived from an EMBL/GenBank/DDBJ whole genome shotgun (WGS) entry which is preliminary data.</text>
</comment>
<dbReference type="AlphaFoldDB" id="A0A368T1Q4"/>
<keyword evidence="11 13" id="KW-0051">Antiviral defense</keyword>
<feature type="domain" description="DUF83" evidence="14">
    <location>
        <begin position="20"/>
        <end position="194"/>
    </location>
</feature>
<dbReference type="InterPro" id="IPR051827">
    <property type="entry name" value="Cas4_exonuclease"/>
</dbReference>
<dbReference type="OrthoDB" id="9781776at2"/>
<dbReference type="PANTHER" id="PTHR36531:SF6">
    <property type="entry name" value="DNA REPLICATION ATP-DEPENDENT HELICASE_NUCLEASE DNA2"/>
    <property type="match status" value="1"/>
</dbReference>
<comment type="cofactor">
    <cofactor evidence="13">
        <name>Mg(2+)</name>
        <dbReference type="ChEBI" id="CHEBI:18420"/>
    </cofactor>
    <cofactor evidence="13">
        <name>Mn(2+)</name>
        <dbReference type="ChEBI" id="CHEBI:29035"/>
    </cofactor>
    <text evidence="13">Mg(2+) or Mn(2+) required for ssDNA cleavage activity.</text>
</comment>
<dbReference type="GO" id="GO:0051607">
    <property type="term" value="P:defense response to virus"/>
    <property type="evidence" value="ECO:0007669"/>
    <property type="project" value="UniProtKB-KW"/>
</dbReference>
<comment type="similarity">
    <text evidence="2 13">Belongs to the CRISPR-associated exonuclease Cas4 family.</text>
</comment>
<keyword evidence="9 13" id="KW-0408">Iron</keyword>
<dbReference type="GO" id="GO:0046872">
    <property type="term" value="F:metal ion binding"/>
    <property type="evidence" value="ECO:0007669"/>
    <property type="project" value="UniProtKB-KW"/>
</dbReference>
<dbReference type="GO" id="GO:0051536">
    <property type="term" value="F:iron-sulfur cluster binding"/>
    <property type="evidence" value="ECO:0007669"/>
    <property type="project" value="UniProtKB-KW"/>
</dbReference>
<keyword evidence="12 13" id="KW-0464">Manganese</keyword>
<evidence type="ECO:0000256" key="12">
    <source>
        <dbReference type="ARBA" id="ARBA00023211"/>
    </source>
</evidence>
<keyword evidence="7 13" id="KW-0378">Hydrolase</keyword>
<accession>A0A368T1Q4</accession>
<evidence type="ECO:0000259" key="14">
    <source>
        <dbReference type="Pfam" id="PF01930"/>
    </source>
</evidence>
<comment type="cofactor">
    <cofactor evidence="13">
        <name>iron-sulfur cluster</name>
        <dbReference type="ChEBI" id="CHEBI:30408"/>
    </cofactor>
</comment>
<evidence type="ECO:0000256" key="6">
    <source>
        <dbReference type="ARBA" id="ARBA00022723"/>
    </source>
</evidence>
<sequence length="222" mass="24142">MTSATTWAAPPGGPPQVTLSALEHYAYCGRQAGLILLEDGYVDDAATTRGTLLHQRVHEPGIDTCGELRVLRALPVWSDTYGLTGVCDVVELRSDGHAIPVEHKSGDYTPGGPADVQLAGQAMCLEEMFGRTIPSGQIYSGTQRRRHRVAITDELRQRVLDTADAVRKLIQELSLPPPAADARCRRCSMNTSCMPKLLANQRSYTSAAAQLFRPAPEATWND</sequence>
<comment type="function">
    <text evidence="13">CRISPR (clustered regularly interspaced short palindromic repeat) is an adaptive immune system that provides protection against mobile genetic elements (viruses, transposable elements and conjugative plasmids). CRISPR clusters contain sequences complementary to antecedent mobile elements and target invading nucleic acids. CRISPR clusters are transcribed and processed into CRISPR RNA (crRNA).</text>
</comment>
<keyword evidence="10 13" id="KW-0411">Iron-sulfur</keyword>
<dbReference type="InterPro" id="IPR013343">
    <property type="entry name" value="CRISPR-assoc_prot_Cas4"/>
</dbReference>
<protein>
    <recommendedName>
        <fullName evidence="4 13">CRISPR-associated exonuclease Cas4</fullName>
        <ecNumber evidence="3 13">3.1.12.1</ecNumber>
    </recommendedName>
</protein>
<organism evidence="15 16">
    <name type="scientific">Marinitenerispora sediminis</name>
    <dbReference type="NCBI Taxonomy" id="1931232"/>
    <lineage>
        <taxon>Bacteria</taxon>
        <taxon>Bacillati</taxon>
        <taxon>Actinomycetota</taxon>
        <taxon>Actinomycetes</taxon>
        <taxon>Streptosporangiales</taxon>
        <taxon>Nocardiopsidaceae</taxon>
        <taxon>Marinitenerispora</taxon>
    </lineage>
</organism>
<dbReference type="GO" id="GO:0004527">
    <property type="term" value="F:exonuclease activity"/>
    <property type="evidence" value="ECO:0007669"/>
    <property type="project" value="UniProtKB-KW"/>
</dbReference>
<dbReference type="InterPro" id="IPR011604">
    <property type="entry name" value="PDDEXK-like_dom_sf"/>
</dbReference>
<evidence type="ECO:0000256" key="13">
    <source>
        <dbReference type="RuleBase" id="RU365022"/>
    </source>
</evidence>
<comment type="cofactor">
    <cofactor evidence="1">
        <name>[4Fe-4S] cluster</name>
        <dbReference type="ChEBI" id="CHEBI:49883"/>
    </cofactor>
</comment>
<keyword evidence="8 13" id="KW-0269">Exonuclease</keyword>
<dbReference type="EMBL" id="QEIN01000178">
    <property type="protein sequence ID" value="RCV53958.1"/>
    <property type="molecule type" value="Genomic_DNA"/>
</dbReference>
<evidence type="ECO:0000313" key="15">
    <source>
        <dbReference type="EMBL" id="RCV53958.1"/>
    </source>
</evidence>
<dbReference type="Gene3D" id="3.90.320.10">
    <property type="match status" value="1"/>
</dbReference>
<evidence type="ECO:0000256" key="8">
    <source>
        <dbReference type="ARBA" id="ARBA00022839"/>
    </source>
</evidence>
<evidence type="ECO:0000313" key="16">
    <source>
        <dbReference type="Proteomes" id="UP000253318"/>
    </source>
</evidence>
<evidence type="ECO:0000256" key="9">
    <source>
        <dbReference type="ARBA" id="ARBA00023004"/>
    </source>
</evidence>
<evidence type="ECO:0000256" key="1">
    <source>
        <dbReference type="ARBA" id="ARBA00001966"/>
    </source>
</evidence>
<proteinExistence type="inferred from homology"/>
<dbReference type="PANTHER" id="PTHR36531">
    <property type="entry name" value="CRISPR-ASSOCIATED EXONUCLEASE CAS4"/>
    <property type="match status" value="1"/>
</dbReference>
<evidence type="ECO:0000256" key="11">
    <source>
        <dbReference type="ARBA" id="ARBA00023118"/>
    </source>
</evidence>
<evidence type="ECO:0000256" key="3">
    <source>
        <dbReference type="ARBA" id="ARBA00012768"/>
    </source>
</evidence>
<keyword evidence="6 13" id="KW-0479">Metal-binding</keyword>
<dbReference type="RefSeq" id="WP_114397491.1">
    <property type="nucleotide sequence ID" value="NZ_QEIM01000038.1"/>
</dbReference>
<dbReference type="NCBIfam" id="TIGR00372">
    <property type="entry name" value="cas4"/>
    <property type="match status" value="1"/>
</dbReference>
<evidence type="ECO:0000256" key="10">
    <source>
        <dbReference type="ARBA" id="ARBA00023014"/>
    </source>
</evidence>